<evidence type="ECO:0000313" key="3">
    <source>
        <dbReference type="Proteomes" id="UP000186922"/>
    </source>
</evidence>
<evidence type="ECO:0000256" key="1">
    <source>
        <dbReference type="SAM" id="MobiDB-lite"/>
    </source>
</evidence>
<comment type="caution">
    <text evidence="2">The sequence shown here is derived from an EMBL/GenBank/DDBJ whole genome shotgun (WGS) entry which is preliminary data.</text>
</comment>
<protein>
    <submittedName>
        <fullName evidence="2">Uncharacterized protein</fullName>
    </submittedName>
</protein>
<dbReference type="Proteomes" id="UP000186922">
    <property type="component" value="Unassembled WGS sequence"/>
</dbReference>
<proteinExistence type="predicted"/>
<organism evidence="2 3">
    <name type="scientific">Ramazzottius varieornatus</name>
    <name type="common">Water bear</name>
    <name type="synonym">Tardigrade</name>
    <dbReference type="NCBI Taxonomy" id="947166"/>
    <lineage>
        <taxon>Eukaryota</taxon>
        <taxon>Metazoa</taxon>
        <taxon>Ecdysozoa</taxon>
        <taxon>Tardigrada</taxon>
        <taxon>Eutardigrada</taxon>
        <taxon>Parachela</taxon>
        <taxon>Hypsibioidea</taxon>
        <taxon>Ramazzottiidae</taxon>
        <taxon>Ramazzottius</taxon>
    </lineage>
</organism>
<evidence type="ECO:0000313" key="2">
    <source>
        <dbReference type="EMBL" id="GAU89438.1"/>
    </source>
</evidence>
<dbReference type="EMBL" id="BDGG01000001">
    <property type="protein sequence ID" value="GAU89438.1"/>
    <property type="molecule type" value="Genomic_DNA"/>
</dbReference>
<keyword evidence="3" id="KW-1185">Reference proteome</keyword>
<reference evidence="2 3" key="1">
    <citation type="journal article" date="2016" name="Nat. Commun.">
        <title>Extremotolerant tardigrade genome and improved radiotolerance of human cultured cells by tardigrade-unique protein.</title>
        <authorList>
            <person name="Hashimoto T."/>
            <person name="Horikawa D.D."/>
            <person name="Saito Y."/>
            <person name="Kuwahara H."/>
            <person name="Kozuka-Hata H."/>
            <person name="Shin-I T."/>
            <person name="Minakuchi Y."/>
            <person name="Ohishi K."/>
            <person name="Motoyama A."/>
            <person name="Aizu T."/>
            <person name="Enomoto A."/>
            <person name="Kondo K."/>
            <person name="Tanaka S."/>
            <person name="Hara Y."/>
            <person name="Koshikawa S."/>
            <person name="Sagara H."/>
            <person name="Miura T."/>
            <person name="Yokobori S."/>
            <person name="Miyagawa K."/>
            <person name="Suzuki Y."/>
            <person name="Kubo T."/>
            <person name="Oyama M."/>
            <person name="Kohara Y."/>
            <person name="Fujiyama A."/>
            <person name="Arakawa K."/>
            <person name="Katayama T."/>
            <person name="Toyoda A."/>
            <person name="Kunieda T."/>
        </authorList>
    </citation>
    <scope>NUCLEOTIDE SEQUENCE [LARGE SCALE GENOMIC DNA]</scope>
    <source>
        <strain evidence="2 3">YOKOZUNA-1</strain>
    </source>
</reference>
<feature type="compositionally biased region" description="Basic and acidic residues" evidence="1">
    <location>
        <begin position="10"/>
        <end position="23"/>
    </location>
</feature>
<gene>
    <name evidence="2" type="primary">RvY_01987-1</name>
    <name evidence="2" type="synonym">RvY_01987.1</name>
    <name evidence="2" type="ORF">RvY_01987</name>
</gene>
<accession>A0A1D1UTD2</accession>
<dbReference type="AlphaFoldDB" id="A0A1D1UTD2"/>
<feature type="region of interest" description="Disordered" evidence="1">
    <location>
        <begin position="1"/>
        <end position="23"/>
    </location>
</feature>
<name>A0A1D1UTD2_RAMVA</name>
<sequence length="160" mass="18681">MPNATTQVTPRRERPEVSQFVRDPRNRKTISTLLAWRKLDQSLDAPQKRITREVPPVQPRSPLFKACNPLYNYEEQHLLHAPSPLATRMNSRRVTIQLVKTMYADYCQNTPFIKGSILQLKCIQYFIMFDQDRLGDLSQYGFSEEETDVNIAEATRESDY</sequence>